<accession>A0A6L2MEU0</accession>
<proteinExistence type="predicted"/>
<gene>
    <name evidence="1" type="ORF">Tci_044459</name>
</gene>
<dbReference type="EMBL" id="BKCJ010006502">
    <property type="protein sequence ID" value="GEU72481.1"/>
    <property type="molecule type" value="Genomic_DNA"/>
</dbReference>
<sequence length="160" mass="17408">MNTSFLKLTDVLNTNNKVSLPAIEEPVVALVAVNELRIASEDTMGMLARYVRHVLTMNTNSDSSIGSVLITTDVPTLDSDKPGINNSSAISFANLLKGESNMRQVNFRTFPALASNWSDVVISKESVEQVLRGDVELKDTLVVDISKLEGEGYPKSSIHV</sequence>
<dbReference type="AlphaFoldDB" id="A0A6L2MEU0"/>
<evidence type="ECO:0000313" key="1">
    <source>
        <dbReference type="EMBL" id="GEU72481.1"/>
    </source>
</evidence>
<protein>
    <submittedName>
        <fullName evidence="1">Uncharacterized protein</fullName>
    </submittedName>
</protein>
<name>A0A6L2MEU0_TANCI</name>
<organism evidence="1">
    <name type="scientific">Tanacetum cinerariifolium</name>
    <name type="common">Dalmatian daisy</name>
    <name type="synonym">Chrysanthemum cinerariifolium</name>
    <dbReference type="NCBI Taxonomy" id="118510"/>
    <lineage>
        <taxon>Eukaryota</taxon>
        <taxon>Viridiplantae</taxon>
        <taxon>Streptophyta</taxon>
        <taxon>Embryophyta</taxon>
        <taxon>Tracheophyta</taxon>
        <taxon>Spermatophyta</taxon>
        <taxon>Magnoliopsida</taxon>
        <taxon>eudicotyledons</taxon>
        <taxon>Gunneridae</taxon>
        <taxon>Pentapetalae</taxon>
        <taxon>asterids</taxon>
        <taxon>campanulids</taxon>
        <taxon>Asterales</taxon>
        <taxon>Asteraceae</taxon>
        <taxon>Asteroideae</taxon>
        <taxon>Anthemideae</taxon>
        <taxon>Anthemidinae</taxon>
        <taxon>Tanacetum</taxon>
    </lineage>
</organism>
<comment type="caution">
    <text evidence="1">The sequence shown here is derived from an EMBL/GenBank/DDBJ whole genome shotgun (WGS) entry which is preliminary data.</text>
</comment>
<reference evidence="1" key="1">
    <citation type="journal article" date="2019" name="Sci. Rep.">
        <title>Draft genome of Tanacetum cinerariifolium, the natural source of mosquito coil.</title>
        <authorList>
            <person name="Yamashiro T."/>
            <person name="Shiraishi A."/>
            <person name="Satake H."/>
            <person name="Nakayama K."/>
        </authorList>
    </citation>
    <scope>NUCLEOTIDE SEQUENCE</scope>
</reference>